<keyword evidence="1" id="KW-0472">Membrane</keyword>
<dbReference type="EMBL" id="JAUUIA010000001">
    <property type="protein sequence ID" value="MDP0965772.1"/>
    <property type="molecule type" value="Genomic_DNA"/>
</dbReference>
<evidence type="ECO:0000313" key="2">
    <source>
        <dbReference type="EMBL" id="MDP0965772.1"/>
    </source>
</evidence>
<feature type="transmembrane region" description="Helical" evidence="1">
    <location>
        <begin position="320"/>
        <end position="343"/>
    </location>
</feature>
<proteinExistence type="predicted"/>
<evidence type="ECO:0000313" key="3">
    <source>
        <dbReference type="EMBL" id="TCX67339.1"/>
    </source>
</evidence>
<reference evidence="2" key="2">
    <citation type="submission" date="2023-07" db="EMBL/GenBank/DDBJ databases">
        <authorList>
            <person name="Peng Z."/>
        </authorList>
    </citation>
    <scope>NUCLEOTIDE SEQUENCE</scope>
    <source>
        <strain evidence="2">KP219</strain>
    </source>
</reference>
<feature type="transmembrane region" description="Helical" evidence="1">
    <location>
        <begin position="12"/>
        <end position="34"/>
    </location>
</feature>
<dbReference type="RefSeq" id="WP_132126749.1">
    <property type="nucleotide sequence ID" value="NZ_AP022078.1"/>
</dbReference>
<sequence length="347" mass="39883">MNGAYALLNLLPGMHASILSIVAAIITSWFFYAFPKLVEAKSNLELLLSNSSNLFTPEICSKTELDIRDSDGLISFEKIHQQLNHQNFIPKNSGANDKVLLENTIHYLLIMASITGDNTFQKWCNPKLREKDYNLFDNINGRNIAILKDYINMTIASYEFRGDQMKHLFNTAYEIQLKETINPHEIGYNNFMARHKKNIEQFQKDGDMDGLQDYIKKAEPFKQSYISDMEKHEQEIMKNPSFSQIYDSIASRLYAIRDILIPQLENSLAQVRYSENLLKQGGLIKNVVRIIFFNVVLGIVAPLFFISIESNMIDWNSTPVTWFTFTLALITIIPYLTICAKAIKAIR</sequence>
<dbReference type="Proteomes" id="UP001244490">
    <property type="component" value="Unassembled WGS sequence"/>
</dbReference>
<dbReference type="AlphaFoldDB" id="A0A483L4A7"/>
<gene>
    <name evidence="3" type="ORF">ETE64_19325</name>
    <name evidence="2" type="ORF">Q6294_01735</name>
</gene>
<organism evidence="3">
    <name type="scientific">Klebsiella pneumoniae</name>
    <dbReference type="NCBI Taxonomy" id="573"/>
    <lineage>
        <taxon>Bacteria</taxon>
        <taxon>Pseudomonadati</taxon>
        <taxon>Pseudomonadota</taxon>
        <taxon>Gammaproteobacteria</taxon>
        <taxon>Enterobacterales</taxon>
        <taxon>Enterobacteriaceae</taxon>
        <taxon>Klebsiella/Raoultella group</taxon>
        <taxon>Klebsiella</taxon>
        <taxon>Klebsiella pneumoniae complex</taxon>
    </lineage>
</organism>
<name>A0A483L4A7_KLEPN</name>
<protein>
    <submittedName>
        <fullName evidence="3">Uncharacterized protein</fullName>
    </submittedName>
</protein>
<feature type="transmembrane region" description="Helical" evidence="1">
    <location>
        <begin position="287"/>
        <end position="308"/>
    </location>
</feature>
<reference evidence="3" key="1">
    <citation type="submission" date="2019-01" db="EMBL/GenBank/DDBJ databases">
        <authorList>
            <person name="Lista F."/>
            <person name="Anselmo A."/>
        </authorList>
    </citation>
    <scope>NUCLEOTIDE SEQUENCE</scope>
    <source>
        <strain evidence="3">10S</strain>
    </source>
</reference>
<keyword evidence="1" id="KW-0812">Transmembrane</keyword>
<keyword evidence="1" id="KW-1133">Transmembrane helix</keyword>
<comment type="caution">
    <text evidence="3">The sequence shown here is derived from an EMBL/GenBank/DDBJ whole genome shotgun (WGS) entry which is preliminary data.</text>
</comment>
<dbReference type="EMBL" id="SDCM01000036">
    <property type="protein sequence ID" value="TCX67339.1"/>
    <property type="molecule type" value="Genomic_DNA"/>
</dbReference>
<evidence type="ECO:0000256" key="1">
    <source>
        <dbReference type="SAM" id="Phobius"/>
    </source>
</evidence>
<accession>A0A483L4A7</accession>